<dbReference type="AlphaFoldDB" id="A0A3D8TQ08"/>
<sequence length="75" mass="8634">MNDKRHIPFPILVAVKQGDALAIAHIINYFEGFIVSRAEVSVYRPDGSVTRMVDPDIRHSMEMALIEMILDFEFR</sequence>
<evidence type="ECO:0000313" key="3">
    <source>
        <dbReference type="Proteomes" id="UP000257055"/>
    </source>
</evidence>
<dbReference type="Proteomes" id="UP000257055">
    <property type="component" value="Unassembled WGS sequence"/>
</dbReference>
<accession>A0A3D8TQ08</accession>
<proteinExistence type="predicted"/>
<dbReference type="RefSeq" id="WP_115753124.1">
    <property type="nucleotide sequence ID" value="NZ_LARY01000002.1"/>
</dbReference>
<gene>
    <name evidence="2" type="ORF">UR08_07870</name>
</gene>
<organism evidence="2 3">
    <name type="scientific">Listeria kieliensis</name>
    <dbReference type="NCBI Taxonomy" id="1621700"/>
    <lineage>
        <taxon>Bacteria</taxon>
        <taxon>Bacillati</taxon>
        <taxon>Bacillota</taxon>
        <taxon>Bacilli</taxon>
        <taxon>Bacillales</taxon>
        <taxon>Listeriaceae</taxon>
        <taxon>Listeria</taxon>
    </lineage>
</organism>
<keyword evidence="3" id="KW-1185">Reference proteome</keyword>
<dbReference type="EMBL" id="LARY01000002">
    <property type="protein sequence ID" value="RDX00875.1"/>
    <property type="molecule type" value="Genomic_DNA"/>
</dbReference>
<feature type="domain" description="Helix-turn-helix conjugative transposon-like" evidence="1">
    <location>
        <begin position="9"/>
        <end position="73"/>
    </location>
</feature>
<name>A0A3D8TQ08_9LIST</name>
<evidence type="ECO:0000313" key="2">
    <source>
        <dbReference type="EMBL" id="RDX00875.1"/>
    </source>
</evidence>
<dbReference type="InterPro" id="IPR024760">
    <property type="entry name" value="HTH_dom_conjug_TS-like"/>
</dbReference>
<protein>
    <recommendedName>
        <fullName evidence="1">Helix-turn-helix conjugative transposon-like domain-containing protein</fullName>
    </recommendedName>
</protein>
<reference evidence="3" key="1">
    <citation type="submission" date="2015-04" db="EMBL/GenBank/DDBJ databases">
        <authorList>
            <person name="Schardt J."/>
            <person name="Mueller-Herbst S."/>
            <person name="Scherer S."/>
            <person name="Huptas C."/>
        </authorList>
    </citation>
    <scope>NUCLEOTIDE SEQUENCE [LARGE SCALE GENOMIC DNA]</scope>
    <source>
        <strain evidence="3">Kiel-L1</strain>
    </source>
</reference>
<dbReference type="Pfam" id="PF12645">
    <property type="entry name" value="HTH_16"/>
    <property type="match status" value="1"/>
</dbReference>
<evidence type="ECO:0000259" key="1">
    <source>
        <dbReference type="Pfam" id="PF12645"/>
    </source>
</evidence>
<comment type="caution">
    <text evidence="2">The sequence shown here is derived from an EMBL/GenBank/DDBJ whole genome shotgun (WGS) entry which is preliminary data.</text>
</comment>